<sequence>MGSPVVNTDRLNRLVDQIDKIVYRPPVNASLDAGMGIVPERMGYKLDRRVFSQRFFGFMVVGDAATLEAPQRAIYPKVDSELLSTLKEKMIGQYTTYFNSSNKNRSNNIVLAAKAINNQYVFPGETFSFNRTVGIRSAEKGYTNAKIIVRGEVSEGIGGGICQISSTLYNAVDRAGMEIVQRYSHSRNVPYVPPGRDATVSWYGPDFVFQNKYNVPILIRAVVFGGVVSVQVFSSETVNAKKRDVPSASKRLPEEVPADGERDVNRDTSPKTR</sequence>
<dbReference type="InterPro" id="IPR052913">
    <property type="entry name" value="Glycopeptide_resist_protein"/>
</dbReference>
<name>A0A494Y9L5_9BACL</name>
<feature type="region of interest" description="Disordered" evidence="1">
    <location>
        <begin position="240"/>
        <end position="273"/>
    </location>
</feature>
<dbReference type="InterPro" id="IPR007391">
    <property type="entry name" value="Vancomycin_resist_VanW"/>
</dbReference>
<protein>
    <recommendedName>
        <fullName evidence="4">Peptidoglycan binding domain-containing protein</fullName>
    </recommendedName>
</protein>
<dbReference type="EMBL" id="RBZM01000001">
    <property type="protein sequence ID" value="RKP58328.1"/>
    <property type="molecule type" value="Genomic_DNA"/>
</dbReference>
<evidence type="ECO:0000256" key="1">
    <source>
        <dbReference type="SAM" id="MobiDB-lite"/>
    </source>
</evidence>
<dbReference type="Pfam" id="PF04294">
    <property type="entry name" value="VanW"/>
    <property type="match status" value="1"/>
</dbReference>
<dbReference type="PANTHER" id="PTHR35788">
    <property type="entry name" value="EXPORTED PROTEIN-RELATED"/>
    <property type="match status" value="1"/>
</dbReference>
<comment type="caution">
    <text evidence="2">The sequence shown here is derived from an EMBL/GenBank/DDBJ whole genome shotgun (WGS) entry which is preliminary data.</text>
</comment>
<keyword evidence="3" id="KW-1185">Reference proteome</keyword>
<dbReference type="OrthoDB" id="9813301at2"/>
<dbReference type="Proteomes" id="UP000282076">
    <property type="component" value="Unassembled WGS sequence"/>
</dbReference>
<evidence type="ECO:0000313" key="3">
    <source>
        <dbReference type="Proteomes" id="UP000282076"/>
    </source>
</evidence>
<proteinExistence type="predicted"/>
<dbReference type="AlphaFoldDB" id="A0A494Y9L5"/>
<organism evidence="2 3">
    <name type="scientific">Cohnella endophytica</name>
    <dbReference type="NCBI Taxonomy" id="2419778"/>
    <lineage>
        <taxon>Bacteria</taxon>
        <taxon>Bacillati</taxon>
        <taxon>Bacillota</taxon>
        <taxon>Bacilli</taxon>
        <taxon>Bacillales</taxon>
        <taxon>Paenibacillaceae</taxon>
        <taxon>Cohnella</taxon>
    </lineage>
</organism>
<evidence type="ECO:0000313" key="2">
    <source>
        <dbReference type="EMBL" id="RKP58328.1"/>
    </source>
</evidence>
<gene>
    <name evidence="2" type="ORF">D7Z26_00690</name>
</gene>
<reference evidence="2 3" key="1">
    <citation type="submission" date="2018-10" db="EMBL/GenBank/DDBJ databases">
        <title>Cohnella sp. M2MS4P-1, whole genome shotgun sequence.</title>
        <authorList>
            <person name="Tuo L."/>
        </authorList>
    </citation>
    <scope>NUCLEOTIDE SEQUENCE [LARGE SCALE GENOMIC DNA]</scope>
    <source>
        <strain evidence="2 3">M2MS4P-1</strain>
    </source>
</reference>
<accession>A0A494Y9L5</accession>
<evidence type="ECO:0008006" key="4">
    <source>
        <dbReference type="Google" id="ProtNLM"/>
    </source>
</evidence>
<dbReference type="PANTHER" id="PTHR35788:SF1">
    <property type="entry name" value="EXPORTED PROTEIN"/>
    <property type="match status" value="1"/>
</dbReference>